<dbReference type="CDD" id="cd03465">
    <property type="entry name" value="URO-D_like"/>
    <property type="match status" value="1"/>
</dbReference>
<evidence type="ECO:0000259" key="1">
    <source>
        <dbReference type="Pfam" id="PF01208"/>
    </source>
</evidence>
<dbReference type="PANTHER" id="PTHR47099">
    <property type="entry name" value="METHYLCOBAMIDE:COM METHYLTRANSFERASE MTBA"/>
    <property type="match status" value="1"/>
</dbReference>
<dbReference type="InterPro" id="IPR052024">
    <property type="entry name" value="Methanogen_methyltrans"/>
</dbReference>
<dbReference type="GO" id="GO:0006779">
    <property type="term" value="P:porphyrin-containing compound biosynthetic process"/>
    <property type="evidence" value="ECO:0007669"/>
    <property type="project" value="InterPro"/>
</dbReference>
<dbReference type="Pfam" id="PF01208">
    <property type="entry name" value="URO-D"/>
    <property type="match status" value="1"/>
</dbReference>
<dbReference type="AlphaFoldDB" id="X0RKX1"/>
<dbReference type="GO" id="GO:0004853">
    <property type="term" value="F:uroporphyrinogen decarboxylase activity"/>
    <property type="evidence" value="ECO:0007669"/>
    <property type="project" value="InterPro"/>
</dbReference>
<comment type="caution">
    <text evidence="2">The sequence shown here is derived from an EMBL/GenBank/DDBJ whole genome shotgun (WGS) entry which is preliminary data.</text>
</comment>
<accession>X0RKX1</accession>
<feature type="domain" description="Uroporphyrinogen decarboxylase (URO-D)" evidence="1">
    <location>
        <begin position="2"/>
        <end position="328"/>
    </location>
</feature>
<sequence length="329" mass="36568">MVLDGEKPDRTPVFPMVRDWCLRQVGFKVSEAMNSAEKHVFAQYFCMRQFGYDAVRDLAGIHAESEAMGSKLKIPDDGPPSVEDFAVKDYGRDLSRLRIPNPWKDGRLPMLLEGNKRLKELCGANFPVISYIQAPFRHASMLRGSDEIMKDTYKRPDNVKDLLEITTASQIVYGIACVHAGADIIFISDPTSSGDAISVKTWEEFGFPYISRVVREIKKTGVKMIMHICGDTTDRLESMALTGVDCLSLDQKVDLGYARNLLGQRACLMGNVDPTHTLVFKKPEEVEEESKQAILKAGMNGSFILSSGCGVPAITPPENIRAMVRATRN</sequence>
<dbReference type="Gene3D" id="3.20.20.210">
    <property type="match status" value="1"/>
</dbReference>
<reference evidence="2" key="1">
    <citation type="journal article" date="2014" name="Front. Microbiol.">
        <title>High frequency of phylogenetically diverse reductive dehalogenase-homologous genes in deep subseafloor sedimentary metagenomes.</title>
        <authorList>
            <person name="Kawai M."/>
            <person name="Futagami T."/>
            <person name="Toyoda A."/>
            <person name="Takaki Y."/>
            <person name="Nishi S."/>
            <person name="Hori S."/>
            <person name="Arai W."/>
            <person name="Tsubouchi T."/>
            <person name="Morono Y."/>
            <person name="Uchiyama I."/>
            <person name="Ito T."/>
            <person name="Fujiyama A."/>
            <person name="Inagaki F."/>
            <person name="Takami H."/>
        </authorList>
    </citation>
    <scope>NUCLEOTIDE SEQUENCE</scope>
    <source>
        <strain evidence="2">Expedition CK06-06</strain>
    </source>
</reference>
<gene>
    <name evidence="2" type="ORF">S01H1_10142</name>
</gene>
<organism evidence="2">
    <name type="scientific">marine sediment metagenome</name>
    <dbReference type="NCBI Taxonomy" id="412755"/>
    <lineage>
        <taxon>unclassified sequences</taxon>
        <taxon>metagenomes</taxon>
        <taxon>ecological metagenomes</taxon>
    </lineage>
</organism>
<feature type="non-terminal residue" evidence="2">
    <location>
        <position position="329"/>
    </location>
</feature>
<dbReference type="InterPro" id="IPR038071">
    <property type="entry name" value="UROD/MetE-like_sf"/>
</dbReference>
<dbReference type="InterPro" id="IPR000257">
    <property type="entry name" value="Uroporphyrinogen_deCOase"/>
</dbReference>
<dbReference type="SUPFAM" id="SSF51726">
    <property type="entry name" value="UROD/MetE-like"/>
    <property type="match status" value="1"/>
</dbReference>
<name>X0RKX1_9ZZZZ</name>
<dbReference type="EMBL" id="BARS01005183">
    <property type="protein sequence ID" value="GAF69444.1"/>
    <property type="molecule type" value="Genomic_DNA"/>
</dbReference>
<evidence type="ECO:0000313" key="2">
    <source>
        <dbReference type="EMBL" id="GAF69444.1"/>
    </source>
</evidence>
<protein>
    <recommendedName>
        <fullName evidence="1">Uroporphyrinogen decarboxylase (URO-D) domain-containing protein</fullName>
    </recommendedName>
</protein>
<dbReference type="PANTHER" id="PTHR47099:SF1">
    <property type="entry name" value="METHYLCOBAMIDE:COM METHYLTRANSFERASE MTBA"/>
    <property type="match status" value="1"/>
</dbReference>
<proteinExistence type="predicted"/>